<dbReference type="SFLD" id="SFLDG01129">
    <property type="entry name" value="C1.5:_HAD__Beta-PGM__Phosphata"/>
    <property type="match status" value="1"/>
</dbReference>
<dbReference type="PANTHER" id="PTHR18901">
    <property type="entry name" value="2-DEOXYGLUCOSE-6-PHOSPHATE PHOSPHATASE 2"/>
    <property type="match status" value="1"/>
</dbReference>
<evidence type="ECO:0000313" key="3">
    <source>
        <dbReference type="Proteomes" id="UP001225605"/>
    </source>
</evidence>
<dbReference type="InterPro" id="IPR036412">
    <property type="entry name" value="HAD-like_sf"/>
</dbReference>
<dbReference type="InterPro" id="IPR002575">
    <property type="entry name" value="Aminoglycoside_PTrfase"/>
</dbReference>
<dbReference type="Gene3D" id="3.90.1200.10">
    <property type="match status" value="1"/>
</dbReference>
<dbReference type="InterPro" id="IPR006439">
    <property type="entry name" value="HAD-SF_hydro_IA"/>
</dbReference>
<gene>
    <name evidence="2" type="ORF">CKY47_22315</name>
</gene>
<name>A0ABU0X3U9_9PSEU</name>
<feature type="domain" description="Aminoglycoside phosphotransferase" evidence="1">
    <location>
        <begin position="45"/>
        <end position="263"/>
    </location>
</feature>
<protein>
    <recommendedName>
        <fullName evidence="1">Aminoglycoside phosphotransferase domain-containing protein</fullName>
    </recommendedName>
</protein>
<dbReference type="Gene3D" id="3.40.50.1000">
    <property type="entry name" value="HAD superfamily/HAD-like"/>
    <property type="match status" value="1"/>
</dbReference>
<dbReference type="SUPFAM" id="SSF56112">
    <property type="entry name" value="Protein kinase-like (PK-like)"/>
    <property type="match status" value="1"/>
</dbReference>
<dbReference type="Proteomes" id="UP001225605">
    <property type="component" value="Unassembled WGS sequence"/>
</dbReference>
<sequence>MARRRAPGLPAAGAGLVSGPHWYVEATRRCLTARFGGPVHLDPPEVDWDRRAVCRATLPDGRRAVVKVDTDGVRHHRERTGLLAAADAGAPVPLVLWHGHDGFHFLVLEEVPTTRSLVDEDAPWRVAGAAVRALHDTPVPPGTAMFCDGVGEWEQHVDHRVAVECAAAVERGLLDQAESDAVRRYALRTLAAAGPAPRALVHGDLQARHLLVHGDRVVLVDFGDVGWGDPVMDLVVLTHFHPWRRDEVLDGYGADGALRERVELLAPLYSLWRNLFVSRWYFENEFEQRRNSETARRVLETEVLPAERTPPVRLECDAVLVDFDGLLIDTEYAGWRSWNELYGRYGRRLDTATWAARCGGDDPLSPWDELEGFAGAPLDREAMEQARRVVRDGMLTVLPGVRRFLDHCATSGFTLCLVSNSPMKWVRRQMDALGLDADAFDLIVTSGEHPPKPAPDGYLIALDELGVAASRAIAFEDSARGVSAAKAAGLRCVAVPNRITVHNDFSHADLVVGGLDEVALVSTSEVPR</sequence>
<dbReference type="SFLD" id="SFLDS00003">
    <property type="entry name" value="Haloacid_Dehalogenase"/>
    <property type="match status" value="1"/>
</dbReference>
<dbReference type="PANTHER" id="PTHR18901:SF38">
    <property type="entry name" value="PSEUDOURIDINE-5'-PHOSPHATASE"/>
    <property type="match status" value="1"/>
</dbReference>
<dbReference type="SUPFAM" id="SSF56784">
    <property type="entry name" value="HAD-like"/>
    <property type="match status" value="1"/>
</dbReference>
<dbReference type="Pfam" id="PF01636">
    <property type="entry name" value="APH"/>
    <property type="match status" value="1"/>
</dbReference>
<dbReference type="InterPro" id="IPR023198">
    <property type="entry name" value="PGP-like_dom2"/>
</dbReference>
<evidence type="ECO:0000259" key="1">
    <source>
        <dbReference type="Pfam" id="PF01636"/>
    </source>
</evidence>
<dbReference type="EMBL" id="NSDM01000010">
    <property type="protein sequence ID" value="MDQ2586677.1"/>
    <property type="molecule type" value="Genomic_DNA"/>
</dbReference>
<accession>A0ABU0X3U9</accession>
<dbReference type="Gene3D" id="1.10.150.240">
    <property type="entry name" value="Putative phosphatase, domain 2"/>
    <property type="match status" value="1"/>
</dbReference>
<dbReference type="InterPro" id="IPR011009">
    <property type="entry name" value="Kinase-like_dom_sf"/>
</dbReference>
<dbReference type="InterPro" id="IPR023214">
    <property type="entry name" value="HAD_sf"/>
</dbReference>
<dbReference type="Pfam" id="PF13419">
    <property type="entry name" value="HAD_2"/>
    <property type="match status" value="1"/>
</dbReference>
<reference evidence="2 3" key="1">
    <citation type="submission" date="2017-06" db="EMBL/GenBank/DDBJ databases">
        <title>Cultured bacterium strain Saccharothrix yanglingensis Hhs.015.</title>
        <authorList>
            <person name="Xia Y."/>
        </authorList>
    </citation>
    <scope>NUCLEOTIDE SEQUENCE [LARGE SCALE GENOMIC DNA]</scope>
    <source>
        <strain evidence="2 3">Hhs.015</strain>
    </source>
</reference>
<dbReference type="InterPro" id="IPR041492">
    <property type="entry name" value="HAD_2"/>
</dbReference>
<proteinExistence type="predicted"/>
<evidence type="ECO:0000313" key="2">
    <source>
        <dbReference type="EMBL" id="MDQ2586677.1"/>
    </source>
</evidence>
<organism evidence="2 3">
    <name type="scientific">Saccharothrix yanglingensis</name>
    <dbReference type="NCBI Taxonomy" id="659496"/>
    <lineage>
        <taxon>Bacteria</taxon>
        <taxon>Bacillati</taxon>
        <taxon>Actinomycetota</taxon>
        <taxon>Actinomycetes</taxon>
        <taxon>Pseudonocardiales</taxon>
        <taxon>Pseudonocardiaceae</taxon>
        <taxon>Saccharothrix</taxon>
    </lineage>
</organism>
<dbReference type="NCBIfam" id="TIGR01509">
    <property type="entry name" value="HAD-SF-IA-v3"/>
    <property type="match status" value="1"/>
</dbReference>
<keyword evidence="3" id="KW-1185">Reference proteome</keyword>
<comment type="caution">
    <text evidence="2">The sequence shown here is derived from an EMBL/GenBank/DDBJ whole genome shotgun (WGS) entry which is preliminary data.</text>
</comment>